<protein>
    <submittedName>
        <fullName evidence="1">Uncharacterized protein</fullName>
    </submittedName>
</protein>
<proteinExistence type="predicted"/>
<name>A0A4C1VDZ7_EUMVA</name>
<evidence type="ECO:0000313" key="1">
    <source>
        <dbReference type="EMBL" id="GBP36760.1"/>
    </source>
</evidence>
<sequence length="211" mass="23210">MSRLGGAVRGLFAVSATRSTFEVQSAETSGGRRERERGSRLKCTSKVHLGERSAADTSWHRAARRPLRALCDINSWILNRFIRDPAKWSARHCRRAAGGGRGSRTVHPISVPTSRRNIKFSGSVSGRRRWRCGGLHKLMLFGRLCAAWDRKGCPRGAASTHKFFMKQPFPEDSTECRLKSGRDIASSGRRAAPYAAALASTPDLHPLAAPS</sequence>
<dbReference type="Proteomes" id="UP000299102">
    <property type="component" value="Unassembled WGS sequence"/>
</dbReference>
<comment type="caution">
    <text evidence="1">The sequence shown here is derived from an EMBL/GenBank/DDBJ whole genome shotgun (WGS) entry which is preliminary data.</text>
</comment>
<evidence type="ECO:0000313" key="2">
    <source>
        <dbReference type="Proteomes" id="UP000299102"/>
    </source>
</evidence>
<gene>
    <name evidence="1" type="ORF">EVAR_24763_1</name>
</gene>
<dbReference type="EMBL" id="BGZK01000322">
    <property type="protein sequence ID" value="GBP36760.1"/>
    <property type="molecule type" value="Genomic_DNA"/>
</dbReference>
<reference evidence="1 2" key="1">
    <citation type="journal article" date="2019" name="Commun. Biol.">
        <title>The bagworm genome reveals a unique fibroin gene that provides high tensile strength.</title>
        <authorList>
            <person name="Kono N."/>
            <person name="Nakamura H."/>
            <person name="Ohtoshi R."/>
            <person name="Tomita M."/>
            <person name="Numata K."/>
            <person name="Arakawa K."/>
        </authorList>
    </citation>
    <scope>NUCLEOTIDE SEQUENCE [LARGE SCALE GENOMIC DNA]</scope>
</reference>
<dbReference type="AlphaFoldDB" id="A0A4C1VDZ7"/>
<keyword evidence="2" id="KW-1185">Reference proteome</keyword>
<accession>A0A4C1VDZ7</accession>
<organism evidence="1 2">
    <name type="scientific">Eumeta variegata</name>
    <name type="common">Bagworm moth</name>
    <name type="synonym">Eumeta japonica</name>
    <dbReference type="NCBI Taxonomy" id="151549"/>
    <lineage>
        <taxon>Eukaryota</taxon>
        <taxon>Metazoa</taxon>
        <taxon>Ecdysozoa</taxon>
        <taxon>Arthropoda</taxon>
        <taxon>Hexapoda</taxon>
        <taxon>Insecta</taxon>
        <taxon>Pterygota</taxon>
        <taxon>Neoptera</taxon>
        <taxon>Endopterygota</taxon>
        <taxon>Lepidoptera</taxon>
        <taxon>Glossata</taxon>
        <taxon>Ditrysia</taxon>
        <taxon>Tineoidea</taxon>
        <taxon>Psychidae</taxon>
        <taxon>Oiketicinae</taxon>
        <taxon>Eumeta</taxon>
    </lineage>
</organism>